<dbReference type="PROSITE" id="PS50109">
    <property type="entry name" value="HIS_KIN"/>
    <property type="match status" value="1"/>
</dbReference>
<keyword evidence="5" id="KW-0808">Transferase</keyword>
<dbReference type="PRINTS" id="PR00344">
    <property type="entry name" value="BCTRLSENSOR"/>
</dbReference>
<dbReference type="GO" id="GO:0000155">
    <property type="term" value="F:phosphorelay sensor kinase activity"/>
    <property type="evidence" value="ECO:0007669"/>
    <property type="project" value="InterPro"/>
</dbReference>
<dbReference type="GO" id="GO:0016036">
    <property type="term" value="P:cellular response to phosphate starvation"/>
    <property type="evidence" value="ECO:0007669"/>
    <property type="project" value="TreeGrafter"/>
</dbReference>
<dbReference type="SUPFAM" id="SSF47384">
    <property type="entry name" value="Homodimeric domain of signal transducing histidine kinase"/>
    <property type="match status" value="1"/>
</dbReference>
<dbReference type="InterPro" id="IPR005467">
    <property type="entry name" value="His_kinase_dom"/>
</dbReference>
<dbReference type="HOGENOM" id="CLU_000445_89_3_9"/>
<dbReference type="GO" id="GO:0004721">
    <property type="term" value="F:phosphoprotein phosphatase activity"/>
    <property type="evidence" value="ECO:0007669"/>
    <property type="project" value="TreeGrafter"/>
</dbReference>
<proteinExistence type="predicted"/>
<keyword evidence="8" id="KW-0812">Transmembrane</keyword>
<dbReference type="Proteomes" id="UP000003340">
    <property type="component" value="Unassembled WGS sequence"/>
</dbReference>
<organism evidence="10 11">
    <name type="scientific">[Clostridium] methylpentosum DSM 5476</name>
    <dbReference type="NCBI Taxonomy" id="537013"/>
    <lineage>
        <taxon>Bacteria</taxon>
        <taxon>Bacillati</taxon>
        <taxon>Bacillota</taxon>
        <taxon>Clostridia</taxon>
        <taxon>Eubacteriales</taxon>
        <taxon>Oscillospiraceae</taxon>
        <taxon>Oscillospiraceae incertae sedis</taxon>
    </lineage>
</organism>
<dbReference type="EMBL" id="ACEC01000098">
    <property type="protein sequence ID" value="EEG29502.1"/>
    <property type="molecule type" value="Genomic_DNA"/>
</dbReference>
<evidence type="ECO:0000256" key="2">
    <source>
        <dbReference type="ARBA" id="ARBA00004370"/>
    </source>
</evidence>
<dbReference type="PANTHER" id="PTHR45453:SF1">
    <property type="entry name" value="PHOSPHATE REGULON SENSOR PROTEIN PHOR"/>
    <property type="match status" value="1"/>
</dbReference>
<comment type="subcellular location">
    <subcellularLocation>
        <location evidence="2">Membrane</location>
    </subcellularLocation>
</comment>
<accession>C0EGA7</accession>
<evidence type="ECO:0000256" key="3">
    <source>
        <dbReference type="ARBA" id="ARBA00012438"/>
    </source>
</evidence>
<dbReference type="InterPro" id="IPR036890">
    <property type="entry name" value="HATPase_C_sf"/>
</dbReference>
<dbReference type="STRING" id="537013.CLOSTMETH_02900"/>
<dbReference type="Gene3D" id="1.10.287.130">
    <property type="match status" value="1"/>
</dbReference>
<dbReference type="AlphaFoldDB" id="C0EGA7"/>
<reference evidence="10 11" key="1">
    <citation type="submission" date="2009-01" db="EMBL/GenBank/DDBJ databases">
        <authorList>
            <person name="Fulton L."/>
            <person name="Clifton S."/>
            <person name="Fulton B."/>
            <person name="Xu J."/>
            <person name="Minx P."/>
            <person name="Pepin K.H."/>
            <person name="Johnson M."/>
            <person name="Bhonagiri V."/>
            <person name="Nash W.E."/>
            <person name="Mardis E.R."/>
            <person name="Wilson R.K."/>
        </authorList>
    </citation>
    <scope>NUCLEOTIDE SEQUENCE [LARGE SCALE GENOMIC DNA]</scope>
    <source>
        <strain evidence="10 11">DSM 5476</strain>
    </source>
</reference>
<dbReference type="EC" id="2.7.13.3" evidence="3"/>
<keyword evidence="11" id="KW-1185">Reference proteome</keyword>
<dbReference type="InterPro" id="IPR003594">
    <property type="entry name" value="HATPase_dom"/>
</dbReference>
<dbReference type="GO" id="GO:0005886">
    <property type="term" value="C:plasma membrane"/>
    <property type="evidence" value="ECO:0007669"/>
    <property type="project" value="TreeGrafter"/>
</dbReference>
<keyword evidence="8" id="KW-0472">Membrane</keyword>
<evidence type="ECO:0000256" key="6">
    <source>
        <dbReference type="ARBA" id="ARBA00022777"/>
    </source>
</evidence>
<dbReference type="InterPro" id="IPR050351">
    <property type="entry name" value="BphY/WalK/GraS-like"/>
</dbReference>
<dbReference type="Pfam" id="PF00512">
    <property type="entry name" value="HisKA"/>
    <property type="match status" value="1"/>
</dbReference>
<evidence type="ECO:0000256" key="5">
    <source>
        <dbReference type="ARBA" id="ARBA00022679"/>
    </source>
</evidence>
<evidence type="ECO:0000256" key="8">
    <source>
        <dbReference type="SAM" id="Phobius"/>
    </source>
</evidence>
<feature type="domain" description="Histidine kinase" evidence="9">
    <location>
        <begin position="119"/>
        <end position="331"/>
    </location>
</feature>
<dbReference type="CDD" id="cd00082">
    <property type="entry name" value="HisKA"/>
    <property type="match status" value="1"/>
</dbReference>
<dbReference type="PANTHER" id="PTHR45453">
    <property type="entry name" value="PHOSPHATE REGULON SENSOR PROTEIN PHOR"/>
    <property type="match status" value="1"/>
</dbReference>
<keyword evidence="4" id="KW-0597">Phosphoprotein</keyword>
<evidence type="ECO:0000256" key="1">
    <source>
        <dbReference type="ARBA" id="ARBA00000085"/>
    </source>
</evidence>
<keyword evidence="7" id="KW-0902">Two-component regulatory system</keyword>
<evidence type="ECO:0000256" key="4">
    <source>
        <dbReference type="ARBA" id="ARBA00022553"/>
    </source>
</evidence>
<feature type="transmembrane region" description="Helical" evidence="8">
    <location>
        <begin position="29"/>
        <end position="53"/>
    </location>
</feature>
<dbReference type="Gene3D" id="3.30.565.10">
    <property type="entry name" value="Histidine kinase-like ATPase, C-terminal domain"/>
    <property type="match status" value="1"/>
</dbReference>
<evidence type="ECO:0000313" key="10">
    <source>
        <dbReference type="EMBL" id="EEG29502.1"/>
    </source>
</evidence>
<dbReference type="SUPFAM" id="SSF55874">
    <property type="entry name" value="ATPase domain of HSP90 chaperone/DNA topoisomerase II/histidine kinase"/>
    <property type="match status" value="1"/>
</dbReference>
<dbReference type="SMART" id="SM00387">
    <property type="entry name" value="HATPase_c"/>
    <property type="match status" value="1"/>
</dbReference>
<dbReference type="PROSITE" id="PS51257">
    <property type="entry name" value="PROKAR_LIPOPROTEIN"/>
    <property type="match status" value="1"/>
</dbReference>
<comment type="caution">
    <text evidence="10">The sequence shown here is derived from an EMBL/GenBank/DDBJ whole genome shotgun (WGS) entry which is preliminary data.</text>
</comment>
<dbReference type="InterPro" id="IPR004358">
    <property type="entry name" value="Sig_transdc_His_kin-like_C"/>
</dbReference>
<keyword evidence="8" id="KW-1133">Transmembrane helix</keyword>
<dbReference type="eggNOG" id="COG2205">
    <property type="taxonomic scope" value="Bacteria"/>
</dbReference>
<dbReference type="InterPro" id="IPR003661">
    <property type="entry name" value="HisK_dim/P_dom"/>
</dbReference>
<evidence type="ECO:0000313" key="11">
    <source>
        <dbReference type="Proteomes" id="UP000003340"/>
    </source>
</evidence>
<dbReference type="InterPro" id="IPR036097">
    <property type="entry name" value="HisK_dim/P_sf"/>
</dbReference>
<name>C0EGA7_9FIRM</name>
<evidence type="ECO:0000259" key="9">
    <source>
        <dbReference type="PROSITE" id="PS50109"/>
    </source>
</evidence>
<sequence length="332" mass="36808">MRNKDFNLLLLCMGCFTLAATTAGFLLGGVAVGCLMLGVCLVFLLVLVLSHLYRYRQMRQLSGYLRRIRDGEYTLDIRDNAEGEMSILKNEVHNLTVVLSRQAEQLGKDRLYLADALSDISHQLKTPLTSMLVMTDLLNGELPAEKRAEFTQTIRNQLERIEWLVTALLKLSKLDAGTIPFKQEKVSLKEVVRRAAEPLLIPIELRGQTLQISGEDTAAFVGDLQWTAEAVVNVLKNCSEHTPQGGSISVTYEDNPLYAAIVISDSGEGIHREDLPYIFNRFYKGKNAGSDSVGIGLAMSRSILLRQNGDITVRSTPGQGSEFTIKIMKCVV</sequence>
<gene>
    <name evidence="10" type="ORF">CLOSTMETH_02900</name>
</gene>
<reference evidence="10 11" key="2">
    <citation type="submission" date="2009-02" db="EMBL/GenBank/DDBJ databases">
        <title>Draft genome sequence of Clostridium methylpentosum (DSM 5476).</title>
        <authorList>
            <person name="Sudarsanam P."/>
            <person name="Ley R."/>
            <person name="Guruge J."/>
            <person name="Turnbaugh P.J."/>
            <person name="Mahowald M."/>
            <person name="Liep D."/>
            <person name="Gordon J."/>
        </authorList>
    </citation>
    <scope>NUCLEOTIDE SEQUENCE [LARGE SCALE GENOMIC DNA]</scope>
    <source>
        <strain evidence="10 11">DSM 5476</strain>
    </source>
</reference>
<evidence type="ECO:0000256" key="7">
    <source>
        <dbReference type="ARBA" id="ARBA00023012"/>
    </source>
</evidence>
<protein>
    <recommendedName>
        <fullName evidence="3">histidine kinase</fullName>
        <ecNumber evidence="3">2.7.13.3</ecNumber>
    </recommendedName>
</protein>
<dbReference type="Pfam" id="PF02518">
    <property type="entry name" value="HATPase_c"/>
    <property type="match status" value="1"/>
</dbReference>
<keyword evidence="6 10" id="KW-0418">Kinase</keyword>
<dbReference type="SMART" id="SM00388">
    <property type="entry name" value="HisKA"/>
    <property type="match status" value="1"/>
</dbReference>
<comment type="catalytic activity">
    <reaction evidence="1">
        <text>ATP + protein L-histidine = ADP + protein N-phospho-L-histidine.</text>
        <dbReference type="EC" id="2.7.13.3"/>
    </reaction>
</comment>